<dbReference type="EMBL" id="JAWXYG010000006">
    <property type="protein sequence ID" value="KAK4270406.1"/>
    <property type="molecule type" value="Genomic_DNA"/>
</dbReference>
<accession>A0AAE1JK56</accession>
<dbReference type="AlphaFoldDB" id="A0AAE1JK56"/>
<name>A0AAE1JK56_9FABA</name>
<organism evidence="1 2">
    <name type="scientific">Acacia crassicarpa</name>
    <name type="common">northern wattle</name>
    <dbReference type="NCBI Taxonomy" id="499986"/>
    <lineage>
        <taxon>Eukaryota</taxon>
        <taxon>Viridiplantae</taxon>
        <taxon>Streptophyta</taxon>
        <taxon>Embryophyta</taxon>
        <taxon>Tracheophyta</taxon>
        <taxon>Spermatophyta</taxon>
        <taxon>Magnoliopsida</taxon>
        <taxon>eudicotyledons</taxon>
        <taxon>Gunneridae</taxon>
        <taxon>Pentapetalae</taxon>
        <taxon>rosids</taxon>
        <taxon>fabids</taxon>
        <taxon>Fabales</taxon>
        <taxon>Fabaceae</taxon>
        <taxon>Caesalpinioideae</taxon>
        <taxon>mimosoid clade</taxon>
        <taxon>Acacieae</taxon>
        <taxon>Acacia</taxon>
    </lineage>
</organism>
<reference evidence="1" key="1">
    <citation type="submission" date="2023-10" db="EMBL/GenBank/DDBJ databases">
        <title>Chromosome-level genome of the transformable northern wattle, Acacia crassicarpa.</title>
        <authorList>
            <person name="Massaro I."/>
            <person name="Sinha N.R."/>
            <person name="Poethig S."/>
            <person name="Leichty A.R."/>
        </authorList>
    </citation>
    <scope>NUCLEOTIDE SEQUENCE</scope>
    <source>
        <strain evidence="1">Acra3RX</strain>
        <tissue evidence="1">Leaf</tissue>
    </source>
</reference>
<gene>
    <name evidence="1" type="ORF">QN277_023444</name>
</gene>
<protein>
    <recommendedName>
        <fullName evidence="3">RNase H type-1 domain-containing protein</fullName>
    </recommendedName>
</protein>
<keyword evidence="2" id="KW-1185">Reference proteome</keyword>
<dbReference type="PANTHER" id="PTHR47074:SF11">
    <property type="entry name" value="REVERSE TRANSCRIPTASE-LIKE PROTEIN"/>
    <property type="match status" value="1"/>
</dbReference>
<evidence type="ECO:0000313" key="1">
    <source>
        <dbReference type="EMBL" id="KAK4270406.1"/>
    </source>
</evidence>
<dbReference type="PANTHER" id="PTHR47074">
    <property type="entry name" value="BNAC02G40300D PROTEIN"/>
    <property type="match status" value="1"/>
</dbReference>
<proteinExistence type="predicted"/>
<sequence>MFTIICWWLWKRRNSFVFEGTHASNLTVLSSASSIRACLNEARDRWCLVGGNKKTPRLPVDRWQAPLADWVKINTDGAFSPSSPGVASGGILRNEHGEVLQAFSSKVRREIV</sequence>
<evidence type="ECO:0008006" key="3">
    <source>
        <dbReference type="Google" id="ProtNLM"/>
    </source>
</evidence>
<evidence type="ECO:0000313" key="2">
    <source>
        <dbReference type="Proteomes" id="UP001293593"/>
    </source>
</evidence>
<dbReference type="InterPro" id="IPR052929">
    <property type="entry name" value="RNase_H-like_EbsB-rel"/>
</dbReference>
<comment type="caution">
    <text evidence="1">The sequence shown here is derived from an EMBL/GenBank/DDBJ whole genome shotgun (WGS) entry which is preliminary data.</text>
</comment>
<dbReference type="Proteomes" id="UP001293593">
    <property type="component" value="Unassembled WGS sequence"/>
</dbReference>